<dbReference type="PANTHER" id="PTHR43297">
    <property type="entry name" value="OLIGOPEPTIDE TRANSPORT ATP-BINDING PROTEIN APPD"/>
    <property type="match status" value="1"/>
</dbReference>
<dbReference type="InterPro" id="IPR050388">
    <property type="entry name" value="ABC_Ni/Peptide_Import"/>
</dbReference>
<evidence type="ECO:0000256" key="4">
    <source>
        <dbReference type="ARBA" id="ARBA00022475"/>
    </source>
</evidence>
<dbReference type="InterPro" id="IPR017871">
    <property type="entry name" value="ABC_transporter-like_CS"/>
</dbReference>
<keyword evidence="3" id="KW-0813">Transport</keyword>
<feature type="region of interest" description="Disordered" evidence="8">
    <location>
        <begin position="333"/>
        <end position="359"/>
    </location>
</feature>
<dbReference type="NCBIfam" id="TIGR01727">
    <property type="entry name" value="oligo_HPY"/>
    <property type="match status" value="2"/>
</dbReference>
<sequence>MKSLLDVHGLTVQVPARGGPLTAIADVSFRLGAGETVCIVGESGSGKTITAKSIMRLIEDEGGNIAHGSIELDGVDVVSLSAAQMRALRGKKVAMIFQEPMAAFDPVFTIGSQIVEAIAQHKPGSRKQSWAHAVDLLRRVGIPDPEMRMKQYPNELSGGMLQRAMIAMALACEPELLIADEPTTALDMTIQAQILELLQELKQELGMSILLITHDLGIAAEMADRVIVMYAGRIVEQATVYELFRQPHHPYTKGLLASVTHADSDRKAKLHAIEGAIPSLAAMPSGCRFHPRCAYATGQCATNQPELAERDGRQTACWHTERLLEEAAEARKERGAATAAVREREAAGREGPARETTVREAARAESAIQEAAVLEEAIRETAVRESATEAEKPSFPSVLLEIDGLSRFYPIRKGLRSTSFIRAVDDVSFHIRQGETFGLVGESGSGKSTLGRTLLRLERATEGRVLFRGQDLTALDGGRLRDVRKDMQMIFQDAYSSMNPRWKIGDIIGEPLRVHGRMGPKEKRERIGELLETVGLNSTWHDRYPHEFSGGQRQRIGIARAIALNPSFVLADEAVSALDVSVQAQIVNLLQHLQASRGLTYLFIGHGLPVVRHMSDRIGVMYLGKLVETARSDELFRHPAHPYTKALLASIPLPDPTRRSGRYPVVGEIPSPANPPSGCRFHTRCPAATARCREEKPEWTEVGKDHYAACHYPL</sequence>
<dbReference type="PANTHER" id="PTHR43297:SF2">
    <property type="entry name" value="DIPEPTIDE TRANSPORT ATP-BINDING PROTEIN DPPD"/>
    <property type="match status" value="1"/>
</dbReference>
<dbReference type="InterPro" id="IPR003593">
    <property type="entry name" value="AAA+_ATPase"/>
</dbReference>
<dbReference type="PROSITE" id="PS00211">
    <property type="entry name" value="ABC_TRANSPORTER_1"/>
    <property type="match status" value="2"/>
</dbReference>
<comment type="caution">
    <text evidence="10">The sequence shown here is derived from an EMBL/GenBank/DDBJ whole genome shotgun (WGS) entry which is preliminary data.</text>
</comment>
<protein>
    <submittedName>
        <fullName evidence="10">Dipeptide ABC transporter ATP-binding protein</fullName>
    </submittedName>
</protein>
<feature type="domain" description="ABC transporter" evidence="9">
    <location>
        <begin position="5"/>
        <end position="256"/>
    </location>
</feature>
<comment type="subcellular location">
    <subcellularLocation>
        <location evidence="1">Cell membrane</location>
        <topology evidence="1">Peripheral membrane protein</topology>
    </subcellularLocation>
</comment>
<dbReference type="CDD" id="cd03257">
    <property type="entry name" value="ABC_NikE_OppD_transporters"/>
    <property type="match status" value="2"/>
</dbReference>
<reference evidence="10 11" key="1">
    <citation type="submission" date="2024-09" db="EMBL/GenBank/DDBJ databases">
        <authorList>
            <person name="Sun Q."/>
            <person name="Mori K."/>
        </authorList>
    </citation>
    <scope>NUCLEOTIDE SEQUENCE [LARGE SCALE GENOMIC DNA]</scope>
    <source>
        <strain evidence="10 11">JCM 12520</strain>
    </source>
</reference>
<evidence type="ECO:0000256" key="5">
    <source>
        <dbReference type="ARBA" id="ARBA00022741"/>
    </source>
</evidence>
<evidence type="ECO:0000256" key="2">
    <source>
        <dbReference type="ARBA" id="ARBA00005417"/>
    </source>
</evidence>
<evidence type="ECO:0000256" key="6">
    <source>
        <dbReference type="ARBA" id="ARBA00022840"/>
    </source>
</evidence>
<organism evidence="10 11">
    <name type="scientific">Paenibacillus hodogayensis</name>
    <dbReference type="NCBI Taxonomy" id="279208"/>
    <lineage>
        <taxon>Bacteria</taxon>
        <taxon>Bacillati</taxon>
        <taxon>Bacillota</taxon>
        <taxon>Bacilli</taxon>
        <taxon>Bacillales</taxon>
        <taxon>Paenibacillaceae</taxon>
        <taxon>Paenibacillus</taxon>
    </lineage>
</organism>
<dbReference type="Proteomes" id="UP001589619">
    <property type="component" value="Unassembled WGS sequence"/>
</dbReference>
<evidence type="ECO:0000313" key="10">
    <source>
        <dbReference type="EMBL" id="MFB9753695.1"/>
    </source>
</evidence>
<keyword evidence="7" id="KW-0472">Membrane</keyword>
<dbReference type="EMBL" id="JBHMAG010000013">
    <property type="protein sequence ID" value="MFB9753695.1"/>
    <property type="molecule type" value="Genomic_DNA"/>
</dbReference>
<dbReference type="SUPFAM" id="SSF52540">
    <property type="entry name" value="P-loop containing nucleoside triphosphate hydrolases"/>
    <property type="match status" value="2"/>
</dbReference>
<keyword evidence="11" id="KW-1185">Reference proteome</keyword>
<name>A0ABV5VZZ1_9BACL</name>
<dbReference type="InterPro" id="IPR027417">
    <property type="entry name" value="P-loop_NTPase"/>
</dbReference>
<dbReference type="InterPro" id="IPR003439">
    <property type="entry name" value="ABC_transporter-like_ATP-bd"/>
</dbReference>
<evidence type="ECO:0000256" key="3">
    <source>
        <dbReference type="ARBA" id="ARBA00022448"/>
    </source>
</evidence>
<dbReference type="Pfam" id="PF08352">
    <property type="entry name" value="oligo_HPY"/>
    <property type="match status" value="2"/>
</dbReference>
<accession>A0ABV5VZZ1</accession>
<evidence type="ECO:0000256" key="7">
    <source>
        <dbReference type="ARBA" id="ARBA00023136"/>
    </source>
</evidence>
<dbReference type="RefSeq" id="WP_344914798.1">
    <property type="nucleotide sequence ID" value="NZ_BAAAYO010000014.1"/>
</dbReference>
<dbReference type="PROSITE" id="PS50893">
    <property type="entry name" value="ABC_TRANSPORTER_2"/>
    <property type="match status" value="2"/>
</dbReference>
<dbReference type="NCBIfam" id="NF008453">
    <property type="entry name" value="PRK11308.1"/>
    <property type="match status" value="2"/>
</dbReference>
<dbReference type="InterPro" id="IPR013563">
    <property type="entry name" value="Oligopep_ABC_C"/>
</dbReference>
<keyword evidence="6 10" id="KW-0067">ATP-binding</keyword>
<keyword evidence="5" id="KW-0547">Nucleotide-binding</keyword>
<dbReference type="Gene3D" id="3.40.50.300">
    <property type="entry name" value="P-loop containing nucleotide triphosphate hydrolases"/>
    <property type="match status" value="2"/>
</dbReference>
<dbReference type="Pfam" id="PF00005">
    <property type="entry name" value="ABC_tran"/>
    <property type="match status" value="2"/>
</dbReference>
<evidence type="ECO:0000259" key="9">
    <source>
        <dbReference type="PROSITE" id="PS50893"/>
    </source>
</evidence>
<evidence type="ECO:0000256" key="1">
    <source>
        <dbReference type="ARBA" id="ARBA00004202"/>
    </source>
</evidence>
<dbReference type="NCBIfam" id="NF007739">
    <property type="entry name" value="PRK10419.1"/>
    <property type="match status" value="2"/>
</dbReference>
<feature type="domain" description="ABC transporter" evidence="9">
    <location>
        <begin position="400"/>
        <end position="648"/>
    </location>
</feature>
<dbReference type="GO" id="GO:0005524">
    <property type="term" value="F:ATP binding"/>
    <property type="evidence" value="ECO:0007669"/>
    <property type="project" value="UniProtKB-KW"/>
</dbReference>
<gene>
    <name evidence="10" type="ORF">ACFFNY_19175</name>
</gene>
<keyword evidence="4" id="KW-1003">Cell membrane</keyword>
<dbReference type="SMART" id="SM00382">
    <property type="entry name" value="AAA"/>
    <property type="match status" value="2"/>
</dbReference>
<evidence type="ECO:0000256" key="8">
    <source>
        <dbReference type="SAM" id="MobiDB-lite"/>
    </source>
</evidence>
<comment type="similarity">
    <text evidence="2">Belongs to the ABC transporter superfamily.</text>
</comment>
<proteinExistence type="inferred from homology"/>
<evidence type="ECO:0000313" key="11">
    <source>
        <dbReference type="Proteomes" id="UP001589619"/>
    </source>
</evidence>